<evidence type="ECO:0000256" key="1">
    <source>
        <dbReference type="SAM" id="MobiDB-lite"/>
    </source>
</evidence>
<gene>
    <name evidence="2" type="ORF">NDU88_007146</name>
</gene>
<dbReference type="AlphaFoldDB" id="A0AAV7WEL4"/>
<feature type="region of interest" description="Disordered" evidence="1">
    <location>
        <begin position="52"/>
        <end position="75"/>
    </location>
</feature>
<evidence type="ECO:0000313" key="3">
    <source>
        <dbReference type="Proteomes" id="UP001066276"/>
    </source>
</evidence>
<organism evidence="2 3">
    <name type="scientific">Pleurodeles waltl</name>
    <name type="common">Iberian ribbed newt</name>
    <dbReference type="NCBI Taxonomy" id="8319"/>
    <lineage>
        <taxon>Eukaryota</taxon>
        <taxon>Metazoa</taxon>
        <taxon>Chordata</taxon>
        <taxon>Craniata</taxon>
        <taxon>Vertebrata</taxon>
        <taxon>Euteleostomi</taxon>
        <taxon>Amphibia</taxon>
        <taxon>Batrachia</taxon>
        <taxon>Caudata</taxon>
        <taxon>Salamandroidea</taxon>
        <taxon>Salamandridae</taxon>
        <taxon>Pleurodelinae</taxon>
        <taxon>Pleurodeles</taxon>
    </lineage>
</organism>
<sequence length="107" mass="11830">MDPGVRGPRSVLGFAWSLESAGQSAHGEFAWEGPERMLPGEAGPWRTRIKVSARSFGPSGRGQRSRRSHRPGANAASERRLLVSGYAFMRLEQRTSGVDRDWSRVCC</sequence>
<proteinExistence type="predicted"/>
<keyword evidence="3" id="KW-1185">Reference proteome</keyword>
<evidence type="ECO:0000313" key="2">
    <source>
        <dbReference type="EMBL" id="KAJ1211798.1"/>
    </source>
</evidence>
<name>A0AAV7WEL4_PLEWA</name>
<comment type="caution">
    <text evidence="2">The sequence shown here is derived from an EMBL/GenBank/DDBJ whole genome shotgun (WGS) entry which is preliminary data.</text>
</comment>
<accession>A0AAV7WEL4</accession>
<protein>
    <submittedName>
        <fullName evidence="2">Uncharacterized protein</fullName>
    </submittedName>
</protein>
<dbReference type="Proteomes" id="UP001066276">
    <property type="component" value="Chromosome 1_2"/>
</dbReference>
<dbReference type="EMBL" id="JANPWB010000002">
    <property type="protein sequence ID" value="KAJ1211798.1"/>
    <property type="molecule type" value="Genomic_DNA"/>
</dbReference>
<reference evidence="2" key="1">
    <citation type="journal article" date="2022" name="bioRxiv">
        <title>Sequencing and chromosome-scale assembly of the giantPleurodeles waltlgenome.</title>
        <authorList>
            <person name="Brown T."/>
            <person name="Elewa A."/>
            <person name="Iarovenko S."/>
            <person name="Subramanian E."/>
            <person name="Araus A.J."/>
            <person name="Petzold A."/>
            <person name="Susuki M."/>
            <person name="Suzuki K.-i.T."/>
            <person name="Hayashi T."/>
            <person name="Toyoda A."/>
            <person name="Oliveira C."/>
            <person name="Osipova E."/>
            <person name="Leigh N.D."/>
            <person name="Simon A."/>
            <person name="Yun M.H."/>
        </authorList>
    </citation>
    <scope>NUCLEOTIDE SEQUENCE</scope>
    <source>
        <strain evidence="2">20211129_DDA</strain>
        <tissue evidence="2">Liver</tissue>
    </source>
</reference>